<dbReference type="InterPro" id="IPR036973">
    <property type="entry name" value="Capsid_L1_sf_Papillomavir"/>
</dbReference>
<keyword evidence="7" id="KW-1048">Host nucleus</keyword>
<sequence>MQMAVWLPAANKFYLPPQPITRILTTDEYVERTDIFYYAGSERLLTVGHPYYDILKPDGTVGVPKVSANQYRVFRFKFPDPNNFAFGDTSIFNPEKERLVWAVRGVEVQRGQPLGIPLSGHPYFNRLTDAENAFAYDNSHGTSHNERDNIAFDVKQIQLMMLGCRPQTGEFWDKVATCANQDPAPATGDCPPIGLVNKVIEDGDMTEIGFGNLNFPALQENKADVPLDTLNNIGVYPDFIKMAEDPYGDSLFFYARREQMYARHTFTRDGLNAEAIPANFFLKTADGQDRSPIGTDIYGFTPSGSLVSTESQLFNRPYWLQRAQGQNNGIMWRNELFLTVADNTRGTNFSINQLTEATEDWDPSKFKEYLRHVEEYQVSFVVQLCKVRLTPENLAFIHTMDSTIVDAWHLSVNQPPGSTIEDHYRYLSSLATKCPDSVPQPEDSDPYKGLRFWEVDLTERMSEQLDQTPLGRKFLFQTGLQPRLKGRNIVAKRVASPRRTATKRRRKSSTRS</sequence>
<dbReference type="EMBL" id="PP410050">
    <property type="protein sequence ID" value="WZK92783.1"/>
    <property type="molecule type" value="Genomic_DNA"/>
</dbReference>
<dbReference type="GO" id="GO:0019062">
    <property type="term" value="P:virion attachment to host cell"/>
    <property type="evidence" value="ECO:0007669"/>
    <property type="project" value="UniProtKB-UniRule"/>
</dbReference>
<evidence type="ECO:0000313" key="10">
    <source>
        <dbReference type="EMBL" id="WZK92783.1"/>
    </source>
</evidence>
<keyword evidence="3 7" id="KW-1161">Viral attachment to host cell</keyword>
<keyword evidence="7" id="KW-1162">Viral penetration into host cytoplasm</keyword>
<feature type="disulfide bond" description="Interchain (with Cys-178)" evidence="7">
    <location>
        <position position="434"/>
    </location>
</feature>
<feature type="compositionally biased region" description="Basic residues" evidence="9">
    <location>
        <begin position="500"/>
        <end position="512"/>
    </location>
</feature>
<keyword evidence="7" id="KW-1015">Disulfide bond</keyword>
<evidence type="ECO:0000256" key="2">
    <source>
        <dbReference type="ARBA" id="ARBA00022581"/>
    </source>
</evidence>
<dbReference type="InterPro" id="IPR011222">
    <property type="entry name" value="dsDNA_vir_gr_I_capsid"/>
</dbReference>
<keyword evidence="8" id="KW-1145">T=7 icosahedral capsid protein</keyword>
<comment type="subunit">
    <text evidence="7">Self-assembles into homopentamers. The capsid has an icosahedral symmetry and consists of 72 capsomers, with each capsomer being a pentamer of L1. Interacts with the minor capsid protein L2; this interaction is necessary for viral genome encapsidation. Interacts with protein E2; this interaction enhances E2-dependent replication and transcription activation.</text>
</comment>
<comment type="similarity">
    <text evidence="7 8">Belongs to the papillomaviridae L1 protein family.</text>
</comment>
<evidence type="ECO:0000256" key="6">
    <source>
        <dbReference type="ARBA" id="ARBA00023296"/>
    </source>
</evidence>
<dbReference type="HAMAP" id="MF_04002">
    <property type="entry name" value="PPV_L1"/>
    <property type="match status" value="1"/>
</dbReference>
<protein>
    <recommendedName>
        <fullName evidence="7 8">Major capsid protein L1</fullName>
    </recommendedName>
</protein>
<evidence type="ECO:0000256" key="9">
    <source>
        <dbReference type="SAM" id="MobiDB-lite"/>
    </source>
</evidence>
<keyword evidence="6 7" id="KW-1160">Virus entry into host cell</keyword>
<keyword evidence="7" id="KW-1164">Virus endocytosis by host</keyword>
<evidence type="ECO:0000256" key="8">
    <source>
        <dbReference type="RuleBase" id="RU361248"/>
    </source>
</evidence>
<accession>A0AAU6S4Z5</accession>
<dbReference type="GO" id="GO:0005198">
    <property type="term" value="F:structural molecule activity"/>
    <property type="evidence" value="ECO:0007669"/>
    <property type="project" value="UniProtKB-UniRule"/>
</dbReference>
<evidence type="ECO:0000256" key="5">
    <source>
        <dbReference type="ARBA" id="ARBA00022921"/>
    </source>
</evidence>
<evidence type="ECO:0000256" key="3">
    <source>
        <dbReference type="ARBA" id="ARBA00022804"/>
    </source>
</evidence>
<dbReference type="Pfam" id="PF00500">
    <property type="entry name" value="Late_protein_L1"/>
    <property type="match status" value="1"/>
</dbReference>
<evidence type="ECO:0000256" key="4">
    <source>
        <dbReference type="ARBA" id="ARBA00022844"/>
    </source>
</evidence>
<dbReference type="GO" id="GO:0042025">
    <property type="term" value="C:host cell nucleus"/>
    <property type="evidence" value="ECO:0007669"/>
    <property type="project" value="UniProtKB-SubCell"/>
</dbReference>
<feature type="region of interest" description="Disordered" evidence="9">
    <location>
        <begin position="492"/>
        <end position="512"/>
    </location>
</feature>
<dbReference type="SUPFAM" id="SSF88648">
    <property type="entry name" value="Group I dsDNA viruses"/>
    <property type="match status" value="1"/>
</dbReference>
<name>A0AAU6S4Z5_9PAPI</name>
<comment type="subcellular location">
    <subcellularLocation>
        <location evidence="7">Virion</location>
    </subcellularLocation>
    <subcellularLocation>
        <location evidence="7">Host nucleus</location>
    </subcellularLocation>
</comment>
<keyword evidence="2 7" id="KW-0945">Host-virus interaction</keyword>
<feature type="disulfide bond" description="Interchain (with Cys-434)" evidence="7">
    <location>
        <position position="178"/>
    </location>
</feature>
<reference evidence="10" key="2">
    <citation type="submission" date="2024-02" db="EMBL/GenBank/DDBJ databases">
        <authorList>
            <person name="Buigues J."/>
            <person name="Vinals A."/>
            <person name="Martinez-Recio R."/>
            <person name="S Monros J."/>
            <person name="Sanjuan R."/>
            <person name="Cuevas J.M."/>
        </authorList>
    </citation>
    <scope>NUCLEOTIDE SEQUENCE</scope>
    <source>
        <strain evidence="10">MAVG3</strain>
    </source>
</reference>
<dbReference type="GO" id="GO:0075509">
    <property type="term" value="P:endocytosis involved in viral entry into host cell"/>
    <property type="evidence" value="ECO:0007669"/>
    <property type="project" value="UniProtKB-KW"/>
</dbReference>
<reference evidence="10" key="1">
    <citation type="journal article" date="2024" name="Microbiol. Spectr.">
        <title>Full-genome sequencing of dozens of new DNA viruses found in Spanish bat feces.</title>
        <authorList>
            <person name="Buigues J."/>
            <person name="Vinals A."/>
            <person name="Martinez-Recio R."/>
            <person name="Monros J.S."/>
            <person name="Sanjuan R."/>
            <person name="Cuevas J.M."/>
        </authorList>
    </citation>
    <scope>NUCLEOTIDE SEQUENCE</scope>
    <source>
        <strain evidence="10">MAVG3</strain>
    </source>
</reference>
<dbReference type="Gene3D" id="2.60.175.20">
    <property type="entry name" value="Major capsid L1 (late) superfamily, Papillomavirus"/>
    <property type="match status" value="2"/>
</dbReference>
<dbReference type="InterPro" id="IPR002210">
    <property type="entry name" value="Capsid_L1_Papillomavir"/>
</dbReference>
<evidence type="ECO:0000256" key="7">
    <source>
        <dbReference type="HAMAP-Rule" id="MF_04002"/>
    </source>
</evidence>
<keyword evidence="1 7" id="KW-0167">Capsid protein</keyword>
<dbReference type="GO" id="GO:0039620">
    <property type="term" value="C:T=7 icosahedral viral capsid"/>
    <property type="evidence" value="ECO:0007669"/>
    <property type="project" value="UniProtKB-UniRule"/>
</dbReference>
<comment type="function">
    <text evidence="7 8">Forms an icosahedral capsid with a T=7 symmetry and a 50 nm diameter. The capsid is composed of 72 pentamers linked to each other by disulfide bonds and associated with L2 proteins. Binds to heparan sulfate proteoglycans on cell surface of basal layer keratinocytes to provide initial virion attachment. This binding mediates a conformational change in the virus capsid that facilitates efficient infection. The virion enters the host cell via endocytosis. During virus trafficking, L1 protein dissociates from the viral DNA and the genomic DNA is released to the host nucleus. The virion assembly takes place within the cell nucleus. Encapsulates the genomic DNA together with protein L2.</text>
</comment>
<gene>
    <name evidence="7 8" type="primary">L1</name>
</gene>
<keyword evidence="5 7" id="KW-0426">Late protein</keyword>
<keyword evidence="4 7" id="KW-0946">Virion</keyword>
<evidence type="ECO:0000256" key="1">
    <source>
        <dbReference type="ARBA" id="ARBA00022561"/>
    </source>
</evidence>
<dbReference type="PRINTS" id="PR00865">
    <property type="entry name" value="HPVCAPSIDL1"/>
</dbReference>
<organism evidence="10">
    <name type="scientific">Barbastella barbastellus papillomavirus 1</name>
    <dbReference type="NCBI Taxonomy" id="3139985"/>
    <lineage>
        <taxon>Viruses</taxon>
        <taxon>Monodnaviria</taxon>
        <taxon>Shotokuvirae</taxon>
        <taxon>Cossaviricota</taxon>
        <taxon>Papovaviricetes</taxon>
        <taxon>Zurhausenvirales</taxon>
        <taxon>Papillomaviridae</taxon>
    </lineage>
</organism>
<proteinExistence type="inferred from homology"/>